<dbReference type="InterPro" id="IPR051478">
    <property type="entry name" value="Beta-lactamase-like_AB/R"/>
</dbReference>
<comment type="caution">
    <text evidence="4">The sequence shown here is derived from an EMBL/GenBank/DDBJ whole genome shotgun (WGS) entry which is preliminary data.</text>
</comment>
<dbReference type="SUPFAM" id="SSF56601">
    <property type="entry name" value="beta-lactamase/transpeptidase-like"/>
    <property type="match status" value="1"/>
</dbReference>
<proteinExistence type="predicted"/>
<dbReference type="Proteomes" id="UP001610432">
    <property type="component" value="Unassembled WGS sequence"/>
</dbReference>
<dbReference type="GeneID" id="98140980"/>
<evidence type="ECO:0000313" key="4">
    <source>
        <dbReference type="EMBL" id="KAL2864015.1"/>
    </source>
</evidence>
<dbReference type="Pfam" id="PF00144">
    <property type="entry name" value="Beta-lactamase"/>
    <property type="match status" value="1"/>
</dbReference>
<evidence type="ECO:0000259" key="2">
    <source>
        <dbReference type="Pfam" id="PF00144"/>
    </source>
</evidence>
<evidence type="ECO:0000313" key="5">
    <source>
        <dbReference type="Proteomes" id="UP001610432"/>
    </source>
</evidence>
<evidence type="ECO:0000259" key="3">
    <source>
        <dbReference type="Pfam" id="PF26335"/>
    </source>
</evidence>
<reference evidence="4 5" key="1">
    <citation type="submission" date="2024-07" db="EMBL/GenBank/DDBJ databases">
        <title>Section-level genome sequencing and comparative genomics of Aspergillus sections Usti and Cavernicolus.</title>
        <authorList>
            <consortium name="Lawrence Berkeley National Laboratory"/>
            <person name="Nybo J.L."/>
            <person name="Vesth T.C."/>
            <person name="Theobald S."/>
            <person name="Frisvad J.C."/>
            <person name="Larsen T.O."/>
            <person name="Kjaerboelling I."/>
            <person name="Rothschild-Mancinelli K."/>
            <person name="Lyhne E.K."/>
            <person name="Kogle M.E."/>
            <person name="Barry K."/>
            <person name="Clum A."/>
            <person name="Na H."/>
            <person name="Ledsgaard L."/>
            <person name="Lin J."/>
            <person name="Lipzen A."/>
            <person name="Kuo A."/>
            <person name="Riley R."/>
            <person name="Mondo S."/>
            <person name="Labutti K."/>
            <person name="Haridas S."/>
            <person name="Pangalinan J."/>
            <person name="Salamov A.A."/>
            <person name="Simmons B.A."/>
            <person name="Magnuson J.K."/>
            <person name="Chen J."/>
            <person name="Drula E."/>
            <person name="Henrissat B."/>
            <person name="Wiebenga A."/>
            <person name="Lubbers R.J."/>
            <person name="Gomes A.C."/>
            <person name="Macurrencykelacurrency M.R."/>
            <person name="Stajich J."/>
            <person name="Grigoriev I.V."/>
            <person name="Mortensen U.H."/>
            <person name="De Vries R.P."/>
            <person name="Baker S.E."/>
            <person name="Andersen M.R."/>
        </authorList>
    </citation>
    <scope>NUCLEOTIDE SEQUENCE [LARGE SCALE GENOMIC DNA]</scope>
    <source>
        <strain evidence="4 5">CBS 449.75</strain>
    </source>
</reference>
<organism evidence="4 5">
    <name type="scientific">Aspergillus lucknowensis</name>
    <dbReference type="NCBI Taxonomy" id="176173"/>
    <lineage>
        <taxon>Eukaryota</taxon>
        <taxon>Fungi</taxon>
        <taxon>Dikarya</taxon>
        <taxon>Ascomycota</taxon>
        <taxon>Pezizomycotina</taxon>
        <taxon>Eurotiomycetes</taxon>
        <taxon>Eurotiomycetidae</taxon>
        <taxon>Eurotiales</taxon>
        <taxon>Aspergillaceae</taxon>
        <taxon>Aspergillus</taxon>
        <taxon>Aspergillus subgen. Nidulantes</taxon>
    </lineage>
</organism>
<feature type="domain" description="Beta-lactamase-like ARB-00930-like C-terminal" evidence="3">
    <location>
        <begin position="430"/>
        <end position="571"/>
    </location>
</feature>
<dbReference type="Pfam" id="PF26335">
    <property type="entry name" value="ARB_00930_C"/>
    <property type="match status" value="1"/>
</dbReference>
<accession>A0ABR4LHQ1</accession>
<dbReference type="InterPro" id="IPR012338">
    <property type="entry name" value="Beta-lactam/transpept-like"/>
</dbReference>
<dbReference type="PANTHER" id="PTHR22935">
    <property type="entry name" value="PENICILLIN-BINDING PROTEIN"/>
    <property type="match status" value="1"/>
</dbReference>
<keyword evidence="5" id="KW-1185">Reference proteome</keyword>
<feature type="chain" id="PRO_5045483775" evidence="1">
    <location>
        <begin position="18"/>
        <end position="573"/>
    </location>
</feature>
<dbReference type="RefSeq" id="XP_070882994.1">
    <property type="nucleotide sequence ID" value="XM_071025908.1"/>
</dbReference>
<dbReference type="PANTHER" id="PTHR22935:SF97">
    <property type="entry name" value="BETA-LACTAMASE-RELATED DOMAIN-CONTAINING PROTEIN"/>
    <property type="match status" value="1"/>
</dbReference>
<dbReference type="EMBL" id="JBFXLQ010000045">
    <property type="protein sequence ID" value="KAL2864015.1"/>
    <property type="molecule type" value="Genomic_DNA"/>
</dbReference>
<name>A0ABR4LHQ1_9EURO</name>
<protein>
    <submittedName>
        <fullName evidence="4">Beta-lactamase/transpeptidase-like protein</fullName>
    </submittedName>
</protein>
<gene>
    <name evidence="4" type="ORF">BJX67DRAFT_229656</name>
</gene>
<keyword evidence="1" id="KW-0732">Signal</keyword>
<feature type="domain" description="Beta-lactamase-related" evidence="2">
    <location>
        <begin position="74"/>
        <end position="409"/>
    </location>
</feature>
<sequence>MWKSIAQAILLTASAAGEVCPLPGAVFPAPRAAANSRSFEAASTEFVAALESVLHPEDPSQPPAIDPDLDSFTVQVYGARNSKPLFEYYYTATTAQNNTVGVNRVDENTVFRIASCSKLWTVLLLLIEAGDASLHEPVAKYIPELQEAIAELKSTGDAESEIDHVRWQEVTIGELASQMSGLERQFGIGDLSASPPLMVPLGFPPLPDSEVPECGAFTLCSRSQFFSGLLKRHPTAPTSSSPVYSNDAYQLLGYVLETITGKTYQELVEERLIEPLALSRSTHSKPDDSVGIIPGPANTTLWDLDIGDAVSAGGLYSSTKDLSTLGRAILNYDLLSPALTRRWLKPVANTAQPTFTVGAPWEIFSLTEPRMISLYTKAGDLGGYSAIMGISPDHDAGFTILAAGQNTNLAVSTLADLVSTTMIPALDGAAKEEAEARFAGTYTGASNNASLTVTTDDGPGLKISKWSNNGKDMLAALAALQLNLPADSVDVRLFPTGLETRGKISFRSVVSPVSPVAPGTGPFTGACRAWMLVDGFVYGSVGVDEFVFDLGEDSNAVRVSPRALRASLSRNSS</sequence>
<dbReference type="InterPro" id="IPR058664">
    <property type="entry name" value="ARB_00930-like_C"/>
</dbReference>
<dbReference type="InterPro" id="IPR001466">
    <property type="entry name" value="Beta-lactam-related"/>
</dbReference>
<dbReference type="Gene3D" id="3.40.710.10">
    <property type="entry name" value="DD-peptidase/beta-lactamase superfamily"/>
    <property type="match status" value="1"/>
</dbReference>
<evidence type="ECO:0000256" key="1">
    <source>
        <dbReference type="SAM" id="SignalP"/>
    </source>
</evidence>
<feature type="signal peptide" evidence="1">
    <location>
        <begin position="1"/>
        <end position="17"/>
    </location>
</feature>